<feature type="chain" id="PRO_5030633619" evidence="1">
    <location>
        <begin position="17"/>
        <end position="214"/>
    </location>
</feature>
<gene>
    <name evidence="2" type="ORF">FJAP1339_LOCUS260</name>
</gene>
<accession>A0A7S2USA4</accession>
<feature type="signal peptide" evidence="1">
    <location>
        <begin position="1"/>
        <end position="16"/>
    </location>
</feature>
<sequence length="214" mass="22762">MKLSAICLLLPLAVLGGPTECTCDHDCIPDYLLNMLLGRRVLAEGNINDSHRELLHAVCCDSSECECSGIGADFECPDHQRCFCRAASRRVLLFTNPDDQECMCKYDTDFDGYALVKALVATQPSSTGAPTTAPTTAAPTAAPTSACNGYSLTAIISSECPEAGDCNACSGLPNCKDLSLDDGGDLCEADGECGTDIWLDNCGIYDMYRKTSTQ</sequence>
<dbReference type="EMBL" id="HBHR01000828">
    <property type="protein sequence ID" value="CAD9857744.1"/>
    <property type="molecule type" value="Transcribed_RNA"/>
</dbReference>
<evidence type="ECO:0000313" key="2">
    <source>
        <dbReference type="EMBL" id="CAD9857744.1"/>
    </source>
</evidence>
<name>A0A7S2USA4_9STRA</name>
<proteinExistence type="predicted"/>
<protein>
    <submittedName>
        <fullName evidence="2">Uncharacterized protein</fullName>
    </submittedName>
</protein>
<reference evidence="2" key="1">
    <citation type="submission" date="2021-01" db="EMBL/GenBank/DDBJ databases">
        <authorList>
            <person name="Corre E."/>
            <person name="Pelletier E."/>
            <person name="Niang G."/>
            <person name="Scheremetjew M."/>
            <person name="Finn R."/>
            <person name="Kale V."/>
            <person name="Holt S."/>
            <person name="Cochrane G."/>
            <person name="Meng A."/>
            <person name="Brown T."/>
            <person name="Cohen L."/>
        </authorList>
    </citation>
    <scope>NUCLEOTIDE SEQUENCE</scope>
    <source>
        <strain evidence="2">CCMP1661</strain>
    </source>
</reference>
<organism evidence="2">
    <name type="scientific">Fibrocapsa japonica</name>
    <dbReference type="NCBI Taxonomy" id="94617"/>
    <lineage>
        <taxon>Eukaryota</taxon>
        <taxon>Sar</taxon>
        <taxon>Stramenopiles</taxon>
        <taxon>Ochrophyta</taxon>
        <taxon>Raphidophyceae</taxon>
        <taxon>Chattonellales</taxon>
        <taxon>Chattonellaceae</taxon>
        <taxon>Fibrocapsa</taxon>
    </lineage>
</organism>
<keyword evidence="1" id="KW-0732">Signal</keyword>
<evidence type="ECO:0000256" key="1">
    <source>
        <dbReference type="SAM" id="SignalP"/>
    </source>
</evidence>
<dbReference type="AlphaFoldDB" id="A0A7S2USA4"/>